<evidence type="ECO:0000313" key="3">
    <source>
        <dbReference type="Proteomes" id="UP000272942"/>
    </source>
</evidence>
<dbReference type="EMBL" id="UZAN01055288">
    <property type="protein sequence ID" value="VDP90789.1"/>
    <property type="molecule type" value="Genomic_DNA"/>
</dbReference>
<dbReference type="Proteomes" id="UP000272942">
    <property type="component" value="Unassembled WGS sequence"/>
</dbReference>
<name>A0A183B2T2_9TREM</name>
<reference evidence="2 3" key="2">
    <citation type="submission" date="2018-11" db="EMBL/GenBank/DDBJ databases">
        <authorList>
            <consortium name="Pathogen Informatics"/>
        </authorList>
    </citation>
    <scope>NUCLEOTIDE SEQUENCE [LARGE SCALE GENOMIC DNA]</scope>
    <source>
        <strain evidence="2 3">Egypt</strain>
    </source>
</reference>
<sequence length="123" mass="14303">MWSCSDAIRQNEADPPDARQALNERDTVSNRKSEMERNSVKSSSVLDELTMEKKEDFVAHIQSITDKKIERMGTTLRKCVNPKKLIGEFYLDLKRFVHRFSFVNLDKTLLEVLSRTKILLSNQ</sequence>
<keyword evidence="3" id="KW-1185">Reference proteome</keyword>
<evidence type="ECO:0000313" key="4">
    <source>
        <dbReference type="WBParaSite" id="ECPE_0001355601-mRNA-1"/>
    </source>
</evidence>
<dbReference type="AlphaFoldDB" id="A0A183B2T2"/>
<feature type="compositionally biased region" description="Basic and acidic residues" evidence="1">
    <location>
        <begin position="22"/>
        <end position="39"/>
    </location>
</feature>
<evidence type="ECO:0000313" key="2">
    <source>
        <dbReference type="EMBL" id="VDP90789.1"/>
    </source>
</evidence>
<proteinExistence type="predicted"/>
<reference evidence="4" key="1">
    <citation type="submission" date="2016-06" db="UniProtKB">
        <authorList>
            <consortium name="WormBaseParasite"/>
        </authorList>
    </citation>
    <scope>IDENTIFICATION</scope>
</reference>
<gene>
    <name evidence="2" type="ORF">ECPE_LOCUS13517</name>
</gene>
<organism evidence="4">
    <name type="scientific">Echinostoma caproni</name>
    <dbReference type="NCBI Taxonomy" id="27848"/>
    <lineage>
        <taxon>Eukaryota</taxon>
        <taxon>Metazoa</taxon>
        <taxon>Spiralia</taxon>
        <taxon>Lophotrochozoa</taxon>
        <taxon>Platyhelminthes</taxon>
        <taxon>Trematoda</taxon>
        <taxon>Digenea</taxon>
        <taxon>Plagiorchiida</taxon>
        <taxon>Echinostomata</taxon>
        <taxon>Echinostomatoidea</taxon>
        <taxon>Echinostomatidae</taxon>
        <taxon>Echinostoma</taxon>
    </lineage>
</organism>
<evidence type="ECO:0000256" key="1">
    <source>
        <dbReference type="SAM" id="MobiDB-lite"/>
    </source>
</evidence>
<feature type="region of interest" description="Disordered" evidence="1">
    <location>
        <begin position="1"/>
        <end position="45"/>
    </location>
</feature>
<accession>A0A183B2T2</accession>
<dbReference type="WBParaSite" id="ECPE_0001355601-mRNA-1">
    <property type="protein sequence ID" value="ECPE_0001355601-mRNA-1"/>
    <property type="gene ID" value="ECPE_0001355601"/>
</dbReference>
<protein>
    <submittedName>
        <fullName evidence="4">MIF4G_like_2 domain-containing protein</fullName>
    </submittedName>
</protein>